<evidence type="ECO:0000256" key="7">
    <source>
        <dbReference type="SAM" id="Phobius"/>
    </source>
</evidence>
<accession>A0A2S2DL37</accession>
<name>A0A2S2DL37_9BURK</name>
<dbReference type="Pfam" id="PF01757">
    <property type="entry name" value="Acyl_transf_3"/>
    <property type="match status" value="1"/>
</dbReference>
<feature type="transmembrane region" description="Helical" evidence="7">
    <location>
        <begin position="241"/>
        <end position="265"/>
    </location>
</feature>
<feature type="transmembrane region" description="Helical" evidence="7">
    <location>
        <begin position="12"/>
        <end position="31"/>
    </location>
</feature>
<feature type="transmembrane region" description="Helical" evidence="7">
    <location>
        <begin position="82"/>
        <end position="101"/>
    </location>
</feature>
<keyword evidence="10" id="KW-1185">Reference proteome</keyword>
<dbReference type="GO" id="GO:0005886">
    <property type="term" value="C:plasma membrane"/>
    <property type="evidence" value="ECO:0007669"/>
    <property type="project" value="UniProtKB-SubCell"/>
</dbReference>
<feature type="transmembrane region" description="Helical" evidence="7">
    <location>
        <begin position="209"/>
        <end position="229"/>
    </location>
</feature>
<evidence type="ECO:0000313" key="10">
    <source>
        <dbReference type="Proteomes" id="UP000245820"/>
    </source>
</evidence>
<dbReference type="OrthoDB" id="1072135at2"/>
<evidence type="ECO:0000256" key="3">
    <source>
        <dbReference type="ARBA" id="ARBA00022475"/>
    </source>
</evidence>
<dbReference type="GO" id="GO:0016413">
    <property type="term" value="F:O-acetyltransferase activity"/>
    <property type="evidence" value="ECO:0007669"/>
    <property type="project" value="TreeGrafter"/>
</dbReference>
<evidence type="ECO:0000256" key="1">
    <source>
        <dbReference type="ARBA" id="ARBA00004651"/>
    </source>
</evidence>
<evidence type="ECO:0000313" key="9">
    <source>
        <dbReference type="EMBL" id="AWL06093.1"/>
    </source>
</evidence>
<protein>
    <recommendedName>
        <fullName evidence="8">Acyltransferase 3 domain-containing protein</fullName>
    </recommendedName>
</protein>
<keyword evidence="4 7" id="KW-0812">Transmembrane</keyword>
<feature type="transmembrane region" description="Helical" evidence="7">
    <location>
        <begin position="51"/>
        <end position="70"/>
    </location>
</feature>
<dbReference type="PANTHER" id="PTHR40074">
    <property type="entry name" value="O-ACETYLTRANSFERASE WECH"/>
    <property type="match status" value="1"/>
</dbReference>
<keyword evidence="3" id="KW-1003">Cell membrane</keyword>
<dbReference type="AlphaFoldDB" id="A0A2S2DL37"/>
<dbReference type="GO" id="GO:0009246">
    <property type="term" value="P:enterobacterial common antigen biosynthetic process"/>
    <property type="evidence" value="ECO:0007669"/>
    <property type="project" value="TreeGrafter"/>
</dbReference>
<comment type="similarity">
    <text evidence="2">Belongs to the acyltransferase 3 family.</text>
</comment>
<organism evidence="9 10">
    <name type="scientific">Massilia oculi</name>
    <dbReference type="NCBI Taxonomy" id="945844"/>
    <lineage>
        <taxon>Bacteria</taxon>
        <taxon>Pseudomonadati</taxon>
        <taxon>Pseudomonadota</taxon>
        <taxon>Betaproteobacteria</taxon>
        <taxon>Burkholderiales</taxon>
        <taxon>Oxalobacteraceae</taxon>
        <taxon>Telluria group</taxon>
        <taxon>Massilia</taxon>
    </lineage>
</organism>
<reference evidence="9 10" key="1">
    <citation type="submission" date="2018-05" db="EMBL/GenBank/DDBJ databases">
        <title>Complete genome sequence of Massilia oculi sp. nov. CCUG 43427T (=DSM 26321T), the type strain of M. oculi, and comparison with genome sequences of other Massilia strains.</title>
        <authorList>
            <person name="Zhu B."/>
        </authorList>
    </citation>
    <scope>NUCLEOTIDE SEQUENCE [LARGE SCALE GENOMIC DNA]</scope>
    <source>
        <strain evidence="9 10">CCUG 43427</strain>
    </source>
</reference>
<evidence type="ECO:0000256" key="4">
    <source>
        <dbReference type="ARBA" id="ARBA00022692"/>
    </source>
</evidence>
<dbReference type="EMBL" id="CP029343">
    <property type="protein sequence ID" value="AWL06093.1"/>
    <property type="molecule type" value="Genomic_DNA"/>
</dbReference>
<keyword evidence="5 7" id="KW-1133">Transmembrane helix</keyword>
<feature type="domain" description="Acyltransferase 3" evidence="8">
    <location>
        <begin position="11"/>
        <end position="330"/>
    </location>
</feature>
<feature type="transmembrane region" description="Helical" evidence="7">
    <location>
        <begin position="178"/>
        <end position="197"/>
    </location>
</feature>
<evidence type="ECO:0000256" key="2">
    <source>
        <dbReference type="ARBA" id="ARBA00007400"/>
    </source>
</evidence>
<proteinExistence type="inferred from homology"/>
<dbReference type="PANTHER" id="PTHR40074:SF2">
    <property type="entry name" value="O-ACETYLTRANSFERASE WECH"/>
    <property type="match status" value="1"/>
</dbReference>
<sequence length="345" mass="38197">MTPSSAPPRDHALDTMRVVATLLVIVIHVSAKGFGLMGERNWWAVNAWESVARVAVPLFFMISGALLLTRAPTVTAIGRREWRILLPLVAWSLLYLLWFRHTGQRQDDWLALIVNGPVAGHLWYLYALAGVYVFLPVLVAFHQHVAPRTQLFCLLFWFIAASVVPLEIALTGRRVAGIDWAALHLYPGYMAAGALLYHRLPAVPRQLHLACAWAAWALLALAIALATWWRSHTLAQANEAFYAYSSPLVLLASLAAFVALRALGATWAPPDSRRMRAVAWFAATSFGVYLIHVWVLFVLETVGIDYRYVNPWFGIPLLALCAAAISAVLVRGLQAIPGVRAIVPR</sequence>
<keyword evidence="6 7" id="KW-0472">Membrane</keyword>
<comment type="subcellular location">
    <subcellularLocation>
        <location evidence="1">Cell membrane</location>
        <topology evidence="1">Multi-pass membrane protein</topology>
    </subcellularLocation>
</comment>
<feature type="transmembrane region" description="Helical" evidence="7">
    <location>
        <begin position="121"/>
        <end position="139"/>
    </location>
</feature>
<dbReference type="KEGG" id="mtim:DIR46_17740"/>
<evidence type="ECO:0000259" key="8">
    <source>
        <dbReference type="Pfam" id="PF01757"/>
    </source>
</evidence>
<gene>
    <name evidence="9" type="ORF">DIR46_17740</name>
</gene>
<evidence type="ECO:0000256" key="5">
    <source>
        <dbReference type="ARBA" id="ARBA00022989"/>
    </source>
</evidence>
<feature type="transmembrane region" description="Helical" evidence="7">
    <location>
        <begin position="311"/>
        <end position="330"/>
    </location>
</feature>
<evidence type="ECO:0000256" key="6">
    <source>
        <dbReference type="ARBA" id="ARBA00023136"/>
    </source>
</evidence>
<dbReference type="Proteomes" id="UP000245820">
    <property type="component" value="Chromosome"/>
</dbReference>
<feature type="transmembrane region" description="Helical" evidence="7">
    <location>
        <begin position="277"/>
        <end position="299"/>
    </location>
</feature>
<dbReference type="InterPro" id="IPR002656">
    <property type="entry name" value="Acyl_transf_3_dom"/>
</dbReference>
<dbReference type="RefSeq" id="WP_109346418.1">
    <property type="nucleotide sequence ID" value="NZ_CP029343.1"/>
</dbReference>
<feature type="transmembrane region" description="Helical" evidence="7">
    <location>
        <begin position="151"/>
        <end position="172"/>
    </location>
</feature>